<dbReference type="PANTHER" id="PTHR37010">
    <property type="entry name" value="SULFURTRANSFERASE TUSE"/>
    <property type="match status" value="1"/>
</dbReference>
<comment type="subcellular location">
    <subcellularLocation>
        <location evidence="1">Cytoplasm</location>
    </subcellularLocation>
</comment>
<dbReference type="Gene3D" id="3.30.1420.10">
    <property type="match status" value="1"/>
</dbReference>
<dbReference type="Pfam" id="PF04358">
    <property type="entry name" value="DsrC"/>
    <property type="match status" value="1"/>
</dbReference>
<dbReference type="NCBIfam" id="TIGR03342">
    <property type="entry name" value="dsrC_tusE_dsvC"/>
    <property type="match status" value="1"/>
</dbReference>
<comment type="similarity">
    <text evidence="3">Belongs to the dsrC/tusE family.</text>
</comment>
<dbReference type="GO" id="GO:0016740">
    <property type="term" value="F:transferase activity"/>
    <property type="evidence" value="ECO:0007669"/>
    <property type="project" value="UniProtKB-KW"/>
</dbReference>
<dbReference type="AlphaFoldDB" id="A0A266Q501"/>
<dbReference type="SUPFAM" id="SSF69721">
    <property type="entry name" value="DsrC, the gamma subunit of dissimilatory sulfite reductase"/>
    <property type="match status" value="1"/>
</dbReference>
<dbReference type="GO" id="GO:0002143">
    <property type="term" value="P:tRNA wobble position uridine thiolation"/>
    <property type="evidence" value="ECO:0007669"/>
    <property type="project" value="TreeGrafter"/>
</dbReference>
<dbReference type="Proteomes" id="UP000216101">
    <property type="component" value="Unassembled WGS sequence"/>
</dbReference>
<dbReference type="EMBL" id="NHNI01000002">
    <property type="protein sequence ID" value="OZY84915.1"/>
    <property type="molecule type" value="Genomic_DNA"/>
</dbReference>
<evidence type="ECO:0000256" key="4">
    <source>
        <dbReference type="PIRSR" id="PIRSR006223-50"/>
    </source>
</evidence>
<evidence type="ECO:0000313" key="5">
    <source>
        <dbReference type="EMBL" id="OZY84915.1"/>
    </source>
</evidence>
<comment type="function">
    <text evidence="3">Part of a sulfur-relay system.</text>
</comment>
<proteinExistence type="inferred from homology"/>
<evidence type="ECO:0000256" key="1">
    <source>
        <dbReference type="ARBA" id="ARBA00004496"/>
    </source>
</evidence>
<sequence length="110" mass="12237">MHLSIEGHNIALDKDGYLVNLNEWTPEVATLLAEQESIALTPEHWEIISLLQSFYSEFQISPAMRALVKYTEKQLGAEKGKSIYLLSLFPPSPAKIASKIAGLPRPTNCL</sequence>
<dbReference type="InterPro" id="IPR043163">
    <property type="entry name" value="DsrC-like_N"/>
</dbReference>
<dbReference type="Gene3D" id="1.10.10.370">
    <property type="entry name" value="DsrC-like protein, C-terminal domain"/>
    <property type="match status" value="1"/>
</dbReference>
<dbReference type="GO" id="GO:0097163">
    <property type="term" value="F:sulfur carrier activity"/>
    <property type="evidence" value="ECO:0007669"/>
    <property type="project" value="TreeGrafter"/>
</dbReference>
<dbReference type="InterPro" id="IPR025526">
    <property type="entry name" value="DsrC-like_dom_sf"/>
</dbReference>
<gene>
    <name evidence="5" type="ORF">CBP51_17295</name>
</gene>
<comment type="caution">
    <text evidence="5">The sequence shown here is derived from an EMBL/GenBank/DDBJ whole genome shotgun (WGS) entry which is preliminary data.</text>
</comment>
<keyword evidence="2" id="KW-0963">Cytoplasm</keyword>
<name>A0A266Q501_9GAMM</name>
<accession>A0A266Q501</accession>
<dbReference type="PANTHER" id="PTHR37010:SF1">
    <property type="entry name" value="SULFURTRANSFERASE TUSE"/>
    <property type="match status" value="1"/>
</dbReference>
<dbReference type="PIRSF" id="PIRSF006223">
    <property type="entry name" value="DsrC_TusE"/>
    <property type="match status" value="1"/>
</dbReference>
<feature type="active site" description="Cysteine persulfide intermediate" evidence="4">
    <location>
        <position position="109"/>
    </location>
</feature>
<keyword evidence="6" id="KW-1185">Reference proteome</keyword>
<evidence type="ECO:0000313" key="6">
    <source>
        <dbReference type="Proteomes" id="UP000216101"/>
    </source>
</evidence>
<evidence type="ECO:0000256" key="2">
    <source>
        <dbReference type="ARBA" id="ARBA00022490"/>
    </source>
</evidence>
<keyword evidence="3 5" id="KW-0808">Transferase</keyword>
<dbReference type="InterPro" id="IPR042072">
    <property type="entry name" value="DsrC-like_C"/>
</dbReference>
<dbReference type="RefSeq" id="WP_094985891.1">
    <property type="nucleotide sequence ID" value="NZ_NHNI01000002.1"/>
</dbReference>
<protein>
    <recommendedName>
        <fullName evidence="3">Sulfurtransferase</fullName>
        <ecNumber evidence="3">2.8.1.-</ecNumber>
    </recommendedName>
</protein>
<organism evidence="5 6">
    <name type="scientific">Cellvibrio mixtus</name>
    <dbReference type="NCBI Taxonomy" id="39650"/>
    <lineage>
        <taxon>Bacteria</taxon>
        <taxon>Pseudomonadati</taxon>
        <taxon>Pseudomonadota</taxon>
        <taxon>Gammaproteobacteria</taxon>
        <taxon>Cellvibrionales</taxon>
        <taxon>Cellvibrionaceae</taxon>
        <taxon>Cellvibrio</taxon>
    </lineage>
</organism>
<dbReference type="InterPro" id="IPR007453">
    <property type="entry name" value="DsrC/TusE"/>
</dbReference>
<dbReference type="GO" id="GO:0005737">
    <property type="term" value="C:cytoplasm"/>
    <property type="evidence" value="ECO:0007669"/>
    <property type="project" value="UniProtKB-SubCell"/>
</dbReference>
<reference evidence="6" key="1">
    <citation type="submission" date="2017-05" db="EMBL/GenBank/DDBJ databases">
        <authorList>
            <person name="Barney B.M."/>
        </authorList>
    </citation>
    <scope>NUCLEOTIDE SEQUENCE [LARGE SCALE GENOMIC DNA]</scope>
    <source>
        <strain evidence="6">PSBB022</strain>
    </source>
</reference>
<dbReference type="EC" id="2.8.1.-" evidence="3"/>
<evidence type="ECO:0000256" key="3">
    <source>
        <dbReference type="PIRNR" id="PIRNR006223"/>
    </source>
</evidence>